<comment type="similarity">
    <text evidence="1">Belongs to the protein kinase superfamily. RIO-type Ser/Thr kinase family.</text>
</comment>
<evidence type="ECO:0000256" key="3">
    <source>
        <dbReference type="ARBA" id="ARBA00022527"/>
    </source>
</evidence>
<dbReference type="Gene3D" id="3.40.50.150">
    <property type="entry name" value="Vaccinia Virus protein VP39"/>
    <property type="match status" value="1"/>
</dbReference>
<dbReference type="Gene3D" id="3.30.200.20">
    <property type="entry name" value="Phosphorylase Kinase, domain 1"/>
    <property type="match status" value="1"/>
</dbReference>
<dbReference type="InterPro" id="IPR018935">
    <property type="entry name" value="RIO_kinase_CS"/>
</dbReference>
<keyword evidence="8 15" id="KW-0418">Kinase</keyword>
<keyword evidence="7" id="KW-0547">Nucleotide-binding</keyword>
<keyword evidence="5" id="KW-0808">Transferase</keyword>
<sequence length="1699" mass="189437">MDKALPKMTLKVAFVKGVEAILPVGTTFILENFALSLEETPIISGSLTEGPLLPLVLPKPADRGIAEIFSGMGGWGMATEAFGAQALVSLEKDHATAKCHAQNAMIPTLETDEAIALGLAGELPVRFILVGDVFDSRCWAVMSWKRIAYYFASPPCQSWSGAGWQQGLESVNGQAMEVCVERTTLLQARSLTMENVPSIQTHPDLQHVKKLIQQCNYVIGHEGIDEIYPVLPIKRKRWLLTILPKGKTIDLATIEYAKQAKFPSCLPVFGARNSLALARAFNDHVLPWEQEALKPSADAMELAKDRSLLPKHMMNGPAISSQDDVLKRRTIGQWEPVPSLMSCYGGQHELPRDLLKHHGLHSWFLKDGDHIRYLSPFEGAFALGFSSKLILPADFRSAHRLIGNAISFAHSTLQVWRTHLLLGQDSPFRTDVLCIADLVELIFDRAGRFGDNVVVRDGNFAHLAFPGAAERKRSQTDDEDSPEDSQAKRARSEDISPTVPFEVVGMDPCEVDLAMPYLKPKDLQRVSVAARLYTQPLDQGAFEEGSQELLPVEHLNSWEQGRLVQVANMVPCQLLHEQKIWTEFVWLPKDTNIGFAIQQALPHALECHFQIIQHDIAEVGFHDRVNPEQPCTIFLDTVKIDRLVSPAFTQDSLLVSVDVCWKFSDLIAYVASQCGVLPSKVVILDDHAPMPESAFVLQQLSTSFKAALVTNPLDTRQLMPKKFCDFANTKEVTVAGVKVTNPMHSDNAVPADSAAVRFAARNPNWGSIRSVAVNKQEPVGKLVQTLFPDFRDPVPNVTAESAIIDPTDTVETLIAKTKLEVHFEGFKPWPVTDLEFLLPFGPPSTNDPACLMQLWVQGPFDYRAKRVQVDKEWTLTKLAASYQVLHRSNLTMIVLQHGKPLDPRQQIQHVCSKHEIQIRVCALPGGAKSEDLVKFLEPLLTKRGVPADAVKARVQAVLAKLDHATIRAHMHDDAQTFWGYLKQWANDAKLRLITPDELKAQKKAGRAEARAQAASSSATPSVQKFQEASTQQVVIDTTHFLANGSPVPKIDINAFAPDSTGIAVVSPAEALKCMPVRSLSVQPLALVVLTNQPFGDMPIVHVPASDHKLNPIIVPVVILNFGEPQVEFQHKWPQTKLVETPVVVLELKICKDLVNDWNEVQSPLAYLGLHIPEMRKDAVIEAWSISPYDKHRWKSKHDYADYIHGFCKVRLAVADDILKRSGVAGIFLAPKTPDKKRDLAYSLIQIPGKSLDEVVCLAKDVAKTLGVVECAANYAIRTRREHIQDPGLGWKDAHAVRPTRGGAWLLNAKSEPPFMYFQINETYVSVIKLDKKATTPKPHITKNVQYQVVHATPSHTPTSTTSTRMDELQERLTNIINDKIADKMRETQSQMADIKSAVTALDLGNQQQQAAVIEIKKNQDQCTARVDVMQQSMQQAINDGNAAILQKMDALFQQFGKSVETRLSAIENKVDETDPCKRAKTSTSQAFQDLNPSMKKVYKTSILVFKDRARYVEGEFRFRQGYCKGNPRKMVAQWAEKEMRNLRRLGAAGIPCPEVIDVRQNVLVMDFLGQDSHAAPRLKDTELADPAAWESLYIDCAVLMRKMMQQCKLVHGDLSEYNMLHHEGRLYIIDVSQSVESEHPQALDFLKRDCVNVNNFFGKRMVNRPVPVKRLFDYVRCSGVVVYVETSCGNALLICLLRL</sequence>
<dbReference type="GO" id="GO:0016301">
    <property type="term" value="F:kinase activity"/>
    <property type="evidence" value="ECO:0007669"/>
    <property type="project" value="UniProtKB-KW"/>
</dbReference>
<evidence type="ECO:0000256" key="1">
    <source>
        <dbReference type="ARBA" id="ARBA00009196"/>
    </source>
</evidence>
<keyword evidence="6" id="KW-0479">Metal-binding</keyword>
<protein>
    <recommendedName>
        <fullName evidence="2">non-specific serine/threonine protein kinase</fullName>
        <ecNumber evidence="2">2.7.11.1</ecNumber>
    </recommendedName>
</protein>
<evidence type="ECO:0000256" key="2">
    <source>
        <dbReference type="ARBA" id="ARBA00012513"/>
    </source>
</evidence>
<accession>A0ABP0RJ78</accession>
<keyword evidence="9" id="KW-0067">ATP-binding</keyword>
<dbReference type="InterPro" id="IPR018934">
    <property type="entry name" value="RIO_dom"/>
</dbReference>
<dbReference type="Gene3D" id="1.10.510.10">
    <property type="entry name" value="Transferase(Phosphotransferase) domain 1"/>
    <property type="match status" value="1"/>
</dbReference>
<name>A0ABP0RJ78_9DINO</name>
<reference evidence="15 16" key="1">
    <citation type="submission" date="2024-02" db="EMBL/GenBank/DDBJ databases">
        <authorList>
            <person name="Chen Y."/>
            <person name="Shah S."/>
            <person name="Dougan E. K."/>
            <person name="Thang M."/>
            <person name="Chan C."/>
        </authorList>
    </citation>
    <scope>NUCLEOTIDE SEQUENCE [LARGE SCALE GENOMIC DNA]</scope>
</reference>
<dbReference type="InterPro" id="IPR029063">
    <property type="entry name" value="SAM-dependent_MTases_sf"/>
</dbReference>
<dbReference type="InterPro" id="IPR011009">
    <property type="entry name" value="Kinase-like_dom_sf"/>
</dbReference>
<evidence type="ECO:0000256" key="11">
    <source>
        <dbReference type="ARBA" id="ARBA00047899"/>
    </source>
</evidence>
<dbReference type="Pfam" id="PF00145">
    <property type="entry name" value="DNA_methylase"/>
    <property type="match status" value="1"/>
</dbReference>
<dbReference type="SUPFAM" id="SSF56112">
    <property type="entry name" value="Protein kinase-like (PK-like)"/>
    <property type="match status" value="1"/>
</dbReference>
<evidence type="ECO:0000256" key="8">
    <source>
        <dbReference type="ARBA" id="ARBA00022777"/>
    </source>
</evidence>
<comment type="catalytic activity">
    <reaction evidence="11">
        <text>L-threonyl-[protein] + ATP = O-phospho-L-threonyl-[protein] + ADP + H(+)</text>
        <dbReference type="Rhea" id="RHEA:46608"/>
        <dbReference type="Rhea" id="RHEA-COMP:11060"/>
        <dbReference type="Rhea" id="RHEA-COMP:11605"/>
        <dbReference type="ChEBI" id="CHEBI:15378"/>
        <dbReference type="ChEBI" id="CHEBI:30013"/>
        <dbReference type="ChEBI" id="CHEBI:30616"/>
        <dbReference type="ChEBI" id="CHEBI:61977"/>
        <dbReference type="ChEBI" id="CHEBI:456216"/>
        <dbReference type="EC" id="2.7.11.1"/>
    </reaction>
</comment>
<dbReference type="PROSITE" id="PS01245">
    <property type="entry name" value="RIO1"/>
    <property type="match status" value="1"/>
</dbReference>
<proteinExistence type="inferred from homology"/>
<dbReference type="InterPro" id="IPR001525">
    <property type="entry name" value="C5_MeTfrase"/>
</dbReference>
<evidence type="ECO:0000313" key="15">
    <source>
        <dbReference type="EMBL" id="CAK9100652.1"/>
    </source>
</evidence>
<gene>
    <name evidence="15" type="ORF">SCF082_LOCUS47089</name>
</gene>
<dbReference type="Pfam" id="PF01163">
    <property type="entry name" value="RIO1"/>
    <property type="match status" value="1"/>
</dbReference>
<evidence type="ECO:0000256" key="12">
    <source>
        <dbReference type="ARBA" id="ARBA00048679"/>
    </source>
</evidence>
<dbReference type="EC" id="2.7.11.1" evidence="2"/>
<feature type="domain" description="RIO kinase" evidence="14">
    <location>
        <begin position="1458"/>
        <end position="1677"/>
    </location>
</feature>
<keyword evidence="10" id="KW-0460">Magnesium</keyword>
<comment type="catalytic activity">
    <reaction evidence="12">
        <text>L-seryl-[protein] + ATP = O-phospho-L-seryl-[protein] + ADP + H(+)</text>
        <dbReference type="Rhea" id="RHEA:17989"/>
        <dbReference type="Rhea" id="RHEA-COMP:9863"/>
        <dbReference type="Rhea" id="RHEA-COMP:11604"/>
        <dbReference type="ChEBI" id="CHEBI:15378"/>
        <dbReference type="ChEBI" id="CHEBI:29999"/>
        <dbReference type="ChEBI" id="CHEBI:30616"/>
        <dbReference type="ChEBI" id="CHEBI:83421"/>
        <dbReference type="ChEBI" id="CHEBI:456216"/>
        <dbReference type="EC" id="2.7.11.1"/>
    </reaction>
</comment>
<dbReference type="SMART" id="SM00090">
    <property type="entry name" value="RIO"/>
    <property type="match status" value="1"/>
</dbReference>
<comment type="caution">
    <text evidence="15">The sequence shown here is derived from an EMBL/GenBank/DDBJ whole genome shotgun (WGS) entry which is preliminary data.</text>
</comment>
<evidence type="ECO:0000256" key="4">
    <source>
        <dbReference type="ARBA" id="ARBA00022603"/>
    </source>
</evidence>
<dbReference type="Proteomes" id="UP001642464">
    <property type="component" value="Unassembled WGS sequence"/>
</dbReference>
<evidence type="ECO:0000256" key="7">
    <source>
        <dbReference type="ARBA" id="ARBA00022741"/>
    </source>
</evidence>
<evidence type="ECO:0000256" key="10">
    <source>
        <dbReference type="ARBA" id="ARBA00022842"/>
    </source>
</evidence>
<dbReference type="InterPro" id="IPR000687">
    <property type="entry name" value="RIO_kinase"/>
</dbReference>
<keyword evidence="3" id="KW-0723">Serine/threonine-protein kinase</keyword>
<evidence type="ECO:0000256" key="13">
    <source>
        <dbReference type="SAM" id="MobiDB-lite"/>
    </source>
</evidence>
<feature type="region of interest" description="Disordered" evidence="13">
    <location>
        <begin position="1003"/>
        <end position="1023"/>
    </location>
</feature>
<evidence type="ECO:0000256" key="9">
    <source>
        <dbReference type="ARBA" id="ARBA00022840"/>
    </source>
</evidence>
<feature type="region of interest" description="Disordered" evidence="13">
    <location>
        <begin position="469"/>
        <end position="494"/>
    </location>
</feature>
<evidence type="ECO:0000256" key="6">
    <source>
        <dbReference type="ARBA" id="ARBA00022723"/>
    </source>
</evidence>
<dbReference type="CDD" id="cd05147">
    <property type="entry name" value="RIO1_euk"/>
    <property type="match status" value="1"/>
</dbReference>
<dbReference type="EMBL" id="CAXAMM010041673">
    <property type="protein sequence ID" value="CAK9100652.1"/>
    <property type="molecule type" value="Genomic_DNA"/>
</dbReference>
<evidence type="ECO:0000259" key="14">
    <source>
        <dbReference type="SMART" id="SM00090"/>
    </source>
</evidence>
<evidence type="ECO:0000256" key="5">
    <source>
        <dbReference type="ARBA" id="ARBA00022679"/>
    </source>
</evidence>
<evidence type="ECO:0000313" key="16">
    <source>
        <dbReference type="Proteomes" id="UP001642464"/>
    </source>
</evidence>
<feature type="compositionally biased region" description="Basic and acidic residues" evidence="13">
    <location>
        <begin position="485"/>
        <end position="494"/>
    </location>
</feature>
<dbReference type="PANTHER" id="PTHR45723">
    <property type="entry name" value="SERINE/THREONINE-PROTEIN KINASE RIO1"/>
    <property type="match status" value="1"/>
</dbReference>
<keyword evidence="4" id="KW-0489">Methyltransferase</keyword>
<organism evidence="15 16">
    <name type="scientific">Durusdinium trenchii</name>
    <dbReference type="NCBI Taxonomy" id="1381693"/>
    <lineage>
        <taxon>Eukaryota</taxon>
        <taxon>Sar</taxon>
        <taxon>Alveolata</taxon>
        <taxon>Dinophyceae</taxon>
        <taxon>Suessiales</taxon>
        <taxon>Symbiodiniaceae</taxon>
        <taxon>Durusdinium</taxon>
    </lineage>
</organism>
<keyword evidence="16" id="KW-1185">Reference proteome</keyword>
<dbReference type="InterPro" id="IPR051272">
    <property type="entry name" value="RIO-type_Ser/Thr_kinase"/>
</dbReference>
<dbReference type="SUPFAM" id="SSF53335">
    <property type="entry name" value="S-adenosyl-L-methionine-dependent methyltransferases"/>
    <property type="match status" value="1"/>
</dbReference>